<feature type="region of interest" description="Disordered" evidence="1">
    <location>
        <begin position="1"/>
        <end position="27"/>
    </location>
</feature>
<evidence type="ECO:0000313" key="2">
    <source>
        <dbReference type="EMBL" id="ELZ35395.1"/>
    </source>
</evidence>
<name>M0DIV5_9EURY</name>
<dbReference type="RefSeq" id="WP_006630186.1">
    <property type="nucleotide sequence ID" value="NZ_AOJD01000064.1"/>
</dbReference>
<gene>
    <name evidence="2" type="ORF">C472_12695</name>
</gene>
<dbReference type="OrthoDB" id="350844at2157"/>
<dbReference type="PATRIC" id="fig|1227485.3.peg.2491"/>
<dbReference type="AlphaFoldDB" id="M0DIV5"/>
<dbReference type="EMBL" id="AOJD01000064">
    <property type="protein sequence ID" value="ELZ35395.1"/>
    <property type="molecule type" value="Genomic_DNA"/>
</dbReference>
<organism evidence="2 3">
    <name type="scientific">Halorubrum tebenquichense DSM 14210</name>
    <dbReference type="NCBI Taxonomy" id="1227485"/>
    <lineage>
        <taxon>Archaea</taxon>
        <taxon>Methanobacteriati</taxon>
        <taxon>Methanobacteriota</taxon>
        <taxon>Stenosarchaea group</taxon>
        <taxon>Halobacteria</taxon>
        <taxon>Halobacteriales</taxon>
        <taxon>Haloferacaceae</taxon>
        <taxon>Halorubrum</taxon>
    </lineage>
</organism>
<evidence type="ECO:0000256" key="1">
    <source>
        <dbReference type="SAM" id="MobiDB-lite"/>
    </source>
</evidence>
<accession>M0DIV5</accession>
<proteinExistence type="predicted"/>
<evidence type="ECO:0000313" key="3">
    <source>
        <dbReference type="Proteomes" id="UP000011523"/>
    </source>
</evidence>
<protein>
    <submittedName>
        <fullName evidence="2">Uncharacterized protein</fullName>
    </submittedName>
</protein>
<dbReference type="Proteomes" id="UP000011523">
    <property type="component" value="Unassembled WGS sequence"/>
</dbReference>
<keyword evidence="3" id="KW-1185">Reference proteome</keyword>
<reference evidence="2 3" key="1">
    <citation type="journal article" date="2014" name="PLoS Genet.">
        <title>Phylogenetically driven sequencing of extremely halophilic archaea reveals strategies for static and dynamic osmo-response.</title>
        <authorList>
            <person name="Becker E.A."/>
            <person name="Seitzer P.M."/>
            <person name="Tritt A."/>
            <person name="Larsen D."/>
            <person name="Krusor M."/>
            <person name="Yao A.I."/>
            <person name="Wu D."/>
            <person name="Madern D."/>
            <person name="Eisen J.A."/>
            <person name="Darling A.E."/>
            <person name="Facciotti M.T."/>
        </authorList>
    </citation>
    <scope>NUCLEOTIDE SEQUENCE [LARGE SCALE GENOMIC DNA]</scope>
    <source>
        <strain evidence="2 3">DSM 14210</strain>
    </source>
</reference>
<sequence>MCDDENAHANAANEQVRLAEENGTIPDSRPEYSSIRLLVDGEKLAADNPIDYLVMLLLEGKRYDGYWDGDETAVAHWAVAQWCQELGWVPDLRDYQPGEQIERGAEIACLDTAFYADPSPIQEHSDVEGLPTIAYETDSGERRRVRYERVDGRPWKVERHVDRPDGDGGWEPCGGEPLSELVIEGEHRAAVTVTEGP</sequence>
<comment type="caution">
    <text evidence="2">The sequence shown here is derived from an EMBL/GenBank/DDBJ whole genome shotgun (WGS) entry which is preliminary data.</text>
</comment>